<organism evidence="2 3">
    <name type="scientific">Saprospira grandis (strain Lewin)</name>
    <dbReference type="NCBI Taxonomy" id="984262"/>
    <lineage>
        <taxon>Bacteria</taxon>
        <taxon>Pseudomonadati</taxon>
        <taxon>Bacteroidota</taxon>
        <taxon>Saprospiria</taxon>
        <taxon>Saprospirales</taxon>
        <taxon>Saprospiraceae</taxon>
        <taxon>Saprospira</taxon>
    </lineage>
</organism>
<sequence>MIDKVVTAVVGELNRFLQSKHNILEDKVIISHLVNADGSMAVQEADKIVMTIINIEAERNKSSTATYQPNKRGNFTKVTPPVEVNIYMLFSAYFTNENYLEGLKFVSSVIAFFQSRQGVFNEQNTPALSGTLTRLVAEMVSPDFRDISNVWNGVGAKYLPSVLYRFKTIPIEHKKPEPEIPSIRKI</sequence>
<evidence type="ECO:0000313" key="3">
    <source>
        <dbReference type="Proteomes" id="UP000007519"/>
    </source>
</evidence>
<evidence type="ECO:0000313" key="2">
    <source>
        <dbReference type="EMBL" id="AFC24054.1"/>
    </source>
</evidence>
<dbReference type="InterPro" id="IPR025351">
    <property type="entry name" value="Pvc16_N"/>
</dbReference>
<dbReference type="KEGG" id="sgn:SGRA_1319"/>
<feature type="domain" description="Pvc16 N-terminal" evidence="1">
    <location>
        <begin position="5"/>
        <end position="184"/>
    </location>
</feature>
<proteinExistence type="predicted"/>
<dbReference type="STRING" id="984262.SGRA_1319"/>
<dbReference type="HOGENOM" id="CLU_110138_0_0_10"/>
<dbReference type="eggNOG" id="ENOG5032Z3H">
    <property type="taxonomic scope" value="Bacteria"/>
</dbReference>
<gene>
    <name evidence="2" type="ordered locus">SGRA_1319</name>
</gene>
<dbReference type="Proteomes" id="UP000007519">
    <property type="component" value="Chromosome"/>
</dbReference>
<dbReference type="AlphaFoldDB" id="H6L5E0"/>
<name>H6L5E0_SAPGL</name>
<dbReference type="Pfam" id="PF14065">
    <property type="entry name" value="Pvc16_N"/>
    <property type="match status" value="1"/>
</dbReference>
<protein>
    <recommendedName>
        <fullName evidence="1">Pvc16 N-terminal domain-containing protein</fullName>
    </recommendedName>
</protein>
<dbReference type="RefSeq" id="WP_015691696.1">
    <property type="nucleotide sequence ID" value="NC_016940.1"/>
</dbReference>
<accession>H6L5E0</accession>
<reference evidence="2 3" key="1">
    <citation type="journal article" date="2012" name="Stand. Genomic Sci.">
        <title>Complete genome sequencing and analysis of Saprospira grandis str. Lewin, a predatory marine bacterium.</title>
        <authorList>
            <person name="Saw J.H."/>
            <person name="Yuryev A."/>
            <person name="Kanbe M."/>
            <person name="Hou S."/>
            <person name="Young A.G."/>
            <person name="Aizawa S."/>
            <person name="Alam M."/>
        </authorList>
    </citation>
    <scope>NUCLEOTIDE SEQUENCE [LARGE SCALE GENOMIC DNA]</scope>
    <source>
        <strain evidence="2 3">Lewin</strain>
    </source>
</reference>
<keyword evidence="3" id="KW-1185">Reference proteome</keyword>
<dbReference type="OrthoDB" id="7560784at2"/>
<evidence type="ECO:0000259" key="1">
    <source>
        <dbReference type="Pfam" id="PF14065"/>
    </source>
</evidence>
<dbReference type="EMBL" id="CP002831">
    <property type="protein sequence ID" value="AFC24054.1"/>
    <property type="molecule type" value="Genomic_DNA"/>
</dbReference>